<dbReference type="Proteomes" id="UP000236723">
    <property type="component" value="Unassembled WGS sequence"/>
</dbReference>
<keyword evidence="2" id="KW-1185">Reference proteome</keyword>
<sequence length="64" mass="6835">MAGAFHMSRGCRGNQVAVEIPRALVLTGHFPPEPGGVQTFTWELVRLPPTTGRADTGTAWGSRS</sequence>
<dbReference type="EMBL" id="FNVO01000014">
    <property type="protein sequence ID" value="SEG81356.1"/>
    <property type="molecule type" value="Genomic_DNA"/>
</dbReference>
<accession>A0A1H6D9Z5</accession>
<evidence type="ECO:0000313" key="1">
    <source>
        <dbReference type="EMBL" id="SEG81356.1"/>
    </source>
</evidence>
<organism evidence="1 2">
    <name type="scientific">Thermomonospora echinospora</name>
    <dbReference type="NCBI Taxonomy" id="1992"/>
    <lineage>
        <taxon>Bacteria</taxon>
        <taxon>Bacillati</taxon>
        <taxon>Actinomycetota</taxon>
        <taxon>Actinomycetes</taxon>
        <taxon>Streptosporangiales</taxon>
        <taxon>Thermomonosporaceae</taxon>
        <taxon>Thermomonospora</taxon>
    </lineage>
</organism>
<dbReference type="RefSeq" id="WP_103941318.1">
    <property type="nucleotide sequence ID" value="NZ_FNVO01000014.1"/>
</dbReference>
<protein>
    <submittedName>
        <fullName evidence="1">Uncharacterized protein</fullName>
    </submittedName>
</protein>
<name>A0A1H6D9Z5_9ACTN</name>
<proteinExistence type="predicted"/>
<dbReference type="OrthoDB" id="9781738at2"/>
<evidence type="ECO:0000313" key="2">
    <source>
        <dbReference type="Proteomes" id="UP000236723"/>
    </source>
</evidence>
<dbReference type="AlphaFoldDB" id="A0A1H6D9Z5"/>
<gene>
    <name evidence="1" type="ORF">SAMN04489712_11435</name>
</gene>
<reference evidence="2" key="1">
    <citation type="submission" date="2016-10" db="EMBL/GenBank/DDBJ databases">
        <authorList>
            <person name="Varghese N."/>
            <person name="Submissions S."/>
        </authorList>
    </citation>
    <scope>NUCLEOTIDE SEQUENCE [LARGE SCALE GENOMIC DNA]</scope>
    <source>
        <strain evidence="2">DSM 43163</strain>
    </source>
</reference>